<keyword evidence="2" id="KW-1185">Reference proteome</keyword>
<reference evidence="1 2" key="1">
    <citation type="submission" date="2018-05" db="EMBL/GenBank/DDBJ databases">
        <authorList>
            <person name="Datahose"/>
        </authorList>
    </citation>
    <scope>NUCLEOTIDE SEQUENCE</scope>
</reference>
<sequence length="102" mass="11333">HIVSDTPNDVECVLIKPLFSCQTYCFKQIITCAKSKLKQAAGCLYLHRHIKTRSPCPSPVDTSSAWDALENTGKSTRPASAPFARLCFLPGHSSKQTRHYIL</sequence>
<dbReference type="Bgee" id="ENSACLG00000000444">
    <property type="expression patterns" value="Expressed in spleen and 5 other cell types or tissues"/>
</dbReference>
<evidence type="ECO:0000313" key="2">
    <source>
        <dbReference type="Proteomes" id="UP000265100"/>
    </source>
</evidence>
<accession>A0A3P8N756</accession>
<reference evidence="1" key="4">
    <citation type="submission" date="2025-09" db="UniProtKB">
        <authorList>
            <consortium name="Ensembl"/>
        </authorList>
    </citation>
    <scope>IDENTIFICATION</scope>
</reference>
<dbReference type="Ensembl" id="ENSACLT00000000602.2">
    <property type="protein sequence ID" value="ENSACLP00000000587.2"/>
    <property type="gene ID" value="ENSACLG00000000444.2"/>
</dbReference>
<proteinExistence type="predicted"/>
<name>A0A3P8N756_ASTCA</name>
<evidence type="ECO:0000313" key="1">
    <source>
        <dbReference type="Ensembl" id="ENSACLP00000000587.2"/>
    </source>
</evidence>
<dbReference type="Proteomes" id="UP000265100">
    <property type="component" value="Chromosome 3"/>
</dbReference>
<reference evidence="2" key="2">
    <citation type="submission" date="2023-03" db="EMBL/GenBank/DDBJ databases">
        <authorList>
            <consortium name="Wellcome Sanger Institute Data Sharing"/>
        </authorList>
    </citation>
    <scope>NUCLEOTIDE SEQUENCE [LARGE SCALE GENOMIC DNA]</scope>
</reference>
<organism evidence="1 2">
    <name type="scientific">Astatotilapia calliptera</name>
    <name type="common">Eastern happy</name>
    <name type="synonym">Chromis callipterus</name>
    <dbReference type="NCBI Taxonomy" id="8154"/>
    <lineage>
        <taxon>Eukaryota</taxon>
        <taxon>Metazoa</taxon>
        <taxon>Chordata</taxon>
        <taxon>Craniata</taxon>
        <taxon>Vertebrata</taxon>
        <taxon>Euteleostomi</taxon>
        <taxon>Actinopterygii</taxon>
        <taxon>Neopterygii</taxon>
        <taxon>Teleostei</taxon>
        <taxon>Neoteleostei</taxon>
        <taxon>Acanthomorphata</taxon>
        <taxon>Ovalentaria</taxon>
        <taxon>Cichlomorphae</taxon>
        <taxon>Cichliformes</taxon>
        <taxon>Cichlidae</taxon>
        <taxon>African cichlids</taxon>
        <taxon>Pseudocrenilabrinae</taxon>
        <taxon>Haplochromini</taxon>
        <taxon>Astatotilapia</taxon>
    </lineage>
</organism>
<reference evidence="1" key="3">
    <citation type="submission" date="2025-08" db="UniProtKB">
        <authorList>
            <consortium name="Ensembl"/>
        </authorList>
    </citation>
    <scope>IDENTIFICATION</scope>
</reference>
<dbReference type="AlphaFoldDB" id="A0A3P8N756"/>
<dbReference type="GeneTree" id="ENSGT00940000181295"/>
<protein>
    <submittedName>
        <fullName evidence="1">Uncharacterized protein</fullName>
    </submittedName>
</protein>